<comment type="caution">
    <text evidence="1">The sequence shown here is derived from an EMBL/GenBank/DDBJ whole genome shotgun (WGS) entry which is preliminary data.</text>
</comment>
<sequence length="73" mass="7981">MRSNLTRSDYSYGVSRAAAAAAAAAAGQSCARATRRSTSAALHFIVNFYRESLSNENRQAINPLRYRKPSTVK</sequence>
<dbReference type="Proteomes" id="UP000823941">
    <property type="component" value="Chromosome 3"/>
</dbReference>
<name>A0ABQ7R565_PLUXY</name>
<organism evidence="1 2">
    <name type="scientific">Plutella xylostella</name>
    <name type="common">Diamondback moth</name>
    <name type="synonym">Plutella maculipennis</name>
    <dbReference type="NCBI Taxonomy" id="51655"/>
    <lineage>
        <taxon>Eukaryota</taxon>
        <taxon>Metazoa</taxon>
        <taxon>Ecdysozoa</taxon>
        <taxon>Arthropoda</taxon>
        <taxon>Hexapoda</taxon>
        <taxon>Insecta</taxon>
        <taxon>Pterygota</taxon>
        <taxon>Neoptera</taxon>
        <taxon>Endopterygota</taxon>
        <taxon>Lepidoptera</taxon>
        <taxon>Glossata</taxon>
        <taxon>Ditrysia</taxon>
        <taxon>Yponomeutoidea</taxon>
        <taxon>Plutellidae</taxon>
        <taxon>Plutella</taxon>
    </lineage>
</organism>
<evidence type="ECO:0000313" key="2">
    <source>
        <dbReference type="Proteomes" id="UP000823941"/>
    </source>
</evidence>
<evidence type="ECO:0000313" key="1">
    <source>
        <dbReference type="EMBL" id="KAG7312445.1"/>
    </source>
</evidence>
<reference evidence="1 2" key="1">
    <citation type="submission" date="2021-06" db="EMBL/GenBank/DDBJ databases">
        <title>A haploid diamondback moth (Plutella xylostella L.) genome assembly resolves 31 chromosomes and identifies a diamide resistance mutation.</title>
        <authorList>
            <person name="Ward C.M."/>
            <person name="Perry K.D."/>
            <person name="Baker G."/>
            <person name="Powis K."/>
            <person name="Heckel D.G."/>
            <person name="Baxter S.W."/>
        </authorList>
    </citation>
    <scope>NUCLEOTIDE SEQUENCE [LARGE SCALE GENOMIC DNA]</scope>
    <source>
        <strain evidence="1 2">LV</strain>
        <tissue evidence="1">Single pupa</tissue>
    </source>
</reference>
<proteinExistence type="predicted"/>
<gene>
    <name evidence="1" type="ORF">JYU34_001947</name>
</gene>
<protein>
    <recommendedName>
        <fullName evidence="3">Secreted protein</fullName>
    </recommendedName>
</protein>
<dbReference type="PROSITE" id="PS51257">
    <property type="entry name" value="PROKAR_LIPOPROTEIN"/>
    <property type="match status" value="1"/>
</dbReference>
<accession>A0ABQ7R565</accession>
<dbReference type="EMBL" id="JAHIBW010000003">
    <property type="protein sequence ID" value="KAG7312445.1"/>
    <property type="molecule type" value="Genomic_DNA"/>
</dbReference>
<evidence type="ECO:0008006" key="3">
    <source>
        <dbReference type="Google" id="ProtNLM"/>
    </source>
</evidence>
<keyword evidence="2" id="KW-1185">Reference proteome</keyword>